<reference evidence="1 2" key="1">
    <citation type="submission" date="2019-03" db="EMBL/GenBank/DDBJ databases">
        <title>Genomic Encyclopedia of Archaeal and Bacterial Type Strains, Phase II (KMG-II): from individual species to whole genera.</title>
        <authorList>
            <person name="Goeker M."/>
        </authorList>
    </citation>
    <scope>NUCLEOTIDE SEQUENCE [LARGE SCALE GENOMIC DNA]</scope>
    <source>
        <strain evidence="1 2">DSM 19034</strain>
    </source>
</reference>
<dbReference type="Proteomes" id="UP000295499">
    <property type="component" value="Unassembled WGS sequence"/>
</dbReference>
<comment type="caution">
    <text evidence="1">The sequence shown here is derived from an EMBL/GenBank/DDBJ whole genome shotgun (WGS) entry which is preliminary data.</text>
</comment>
<keyword evidence="2" id="KW-1185">Reference proteome</keyword>
<proteinExistence type="predicted"/>
<accession>A0A4R6IEJ5</accession>
<gene>
    <name evidence="1" type="ORF">CLV32_4575</name>
</gene>
<protein>
    <submittedName>
        <fullName evidence="1">Uncharacterized protein</fullName>
    </submittedName>
</protein>
<sequence length="181" mass="20635">MNTILLIISLFTFSSSYSNNVSTQDAIKINGLSLFSSKDNIIKTLGKPKVVFAPHYDCGWDDYDDVVYYVLKYDSVNFIGHKTSNYVIKDINFSPFLKYKISYNGVNISSETSLKSFLKISGQSKHEILTRRNTPSSVLAIMNGPHQIIEVVHITDGKSDDSVYFYFVNDKLCRYEYFTPC</sequence>
<dbReference type="EMBL" id="SNWM01000007">
    <property type="protein sequence ID" value="TDO19335.1"/>
    <property type="molecule type" value="Genomic_DNA"/>
</dbReference>
<name>A0A4R6IEJ5_9SPHI</name>
<dbReference type="AlphaFoldDB" id="A0A4R6IEJ5"/>
<organism evidence="1 2">
    <name type="scientific">Pedobacter duraquae</name>
    <dbReference type="NCBI Taxonomy" id="425511"/>
    <lineage>
        <taxon>Bacteria</taxon>
        <taxon>Pseudomonadati</taxon>
        <taxon>Bacteroidota</taxon>
        <taxon>Sphingobacteriia</taxon>
        <taxon>Sphingobacteriales</taxon>
        <taxon>Sphingobacteriaceae</taxon>
        <taxon>Pedobacter</taxon>
    </lineage>
</organism>
<evidence type="ECO:0000313" key="2">
    <source>
        <dbReference type="Proteomes" id="UP000295499"/>
    </source>
</evidence>
<evidence type="ECO:0000313" key="1">
    <source>
        <dbReference type="EMBL" id="TDO19335.1"/>
    </source>
</evidence>